<gene>
    <name evidence="2" type="ORF">FN846DRAFT_631478</name>
</gene>
<feature type="transmembrane region" description="Helical" evidence="1">
    <location>
        <begin position="70"/>
        <end position="92"/>
    </location>
</feature>
<dbReference type="AlphaFoldDB" id="A0A5J5ECC8"/>
<protein>
    <recommendedName>
        <fullName evidence="4">Transmembrane protein</fullName>
    </recommendedName>
</protein>
<evidence type="ECO:0000313" key="3">
    <source>
        <dbReference type="Proteomes" id="UP000326924"/>
    </source>
</evidence>
<proteinExistence type="predicted"/>
<name>A0A5J5ECC8_9PEZI</name>
<sequence>MVAVVRGYLVFSIWISGYCLMFLRRLHEETYCLGPSVGDGGGNCGRSSGRGVYRRLPLVFLKRPHLFSGFDLLCISVASVVSCLFCLFFVSIPTSLFLSLPLLRPILIPEGWRQEGCRGIFFRFCYGDARSAVSLFAF</sequence>
<evidence type="ECO:0000313" key="2">
    <source>
        <dbReference type="EMBL" id="KAA8892747.1"/>
    </source>
</evidence>
<keyword evidence="1" id="KW-0812">Transmembrane</keyword>
<accession>A0A5J5ECC8</accession>
<reference evidence="2 3" key="1">
    <citation type="submission" date="2019-09" db="EMBL/GenBank/DDBJ databases">
        <title>Draft genome of the ectomycorrhizal ascomycete Sphaerosporella brunnea.</title>
        <authorList>
            <consortium name="DOE Joint Genome Institute"/>
            <person name="Benucci G.M."/>
            <person name="Marozzi G."/>
            <person name="Antonielli L."/>
            <person name="Sanchez S."/>
            <person name="Marco P."/>
            <person name="Wang X."/>
            <person name="Falini L.B."/>
            <person name="Barry K."/>
            <person name="Haridas S."/>
            <person name="Lipzen A."/>
            <person name="Labutti K."/>
            <person name="Grigoriev I.V."/>
            <person name="Murat C."/>
            <person name="Martin F."/>
            <person name="Albertini E."/>
            <person name="Donnini D."/>
            <person name="Bonito G."/>
        </authorList>
    </citation>
    <scope>NUCLEOTIDE SEQUENCE [LARGE SCALE GENOMIC DNA]</scope>
    <source>
        <strain evidence="2 3">Sb_GMNB300</strain>
    </source>
</reference>
<dbReference type="InParanoid" id="A0A5J5ECC8"/>
<evidence type="ECO:0000256" key="1">
    <source>
        <dbReference type="SAM" id="Phobius"/>
    </source>
</evidence>
<comment type="caution">
    <text evidence="2">The sequence shown here is derived from an EMBL/GenBank/DDBJ whole genome shotgun (WGS) entry which is preliminary data.</text>
</comment>
<keyword evidence="1" id="KW-1133">Transmembrane helix</keyword>
<dbReference type="EMBL" id="VXIS01000605">
    <property type="protein sequence ID" value="KAA8892747.1"/>
    <property type="molecule type" value="Genomic_DNA"/>
</dbReference>
<dbReference type="Proteomes" id="UP000326924">
    <property type="component" value="Unassembled WGS sequence"/>
</dbReference>
<organism evidence="2 3">
    <name type="scientific">Sphaerosporella brunnea</name>
    <dbReference type="NCBI Taxonomy" id="1250544"/>
    <lineage>
        <taxon>Eukaryota</taxon>
        <taxon>Fungi</taxon>
        <taxon>Dikarya</taxon>
        <taxon>Ascomycota</taxon>
        <taxon>Pezizomycotina</taxon>
        <taxon>Pezizomycetes</taxon>
        <taxon>Pezizales</taxon>
        <taxon>Pyronemataceae</taxon>
        <taxon>Sphaerosporella</taxon>
    </lineage>
</organism>
<evidence type="ECO:0008006" key="4">
    <source>
        <dbReference type="Google" id="ProtNLM"/>
    </source>
</evidence>
<feature type="transmembrane region" description="Helical" evidence="1">
    <location>
        <begin position="6"/>
        <end position="23"/>
    </location>
</feature>
<keyword evidence="3" id="KW-1185">Reference proteome</keyword>
<keyword evidence="1" id="KW-0472">Membrane</keyword>